<dbReference type="GO" id="GO:0005829">
    <property type="term" value="C:cytosol"/>
    <property type="evidence" value="ECO:0007669"/>
    <property type="project" value="TreeGrafter"/>
</dbReference>
<dbReference type="Pfam" id="PF13419">
    <property type="entry name" value="HAD_2"/>
    <property type="match status" value="1"/>
</dbReference>
<dbReference type="SUPFAM" id="SSF56784">
    <property type="entry name" value="HAD-like"/>
    <property type="match status" value="1"/>
</dbReference>
<dbReference type="SFLD" id="SFLDS00003">
    <property type="entry name" value="Haloacid_Dehalogenase"/>
    <property type="match status" value="1"/>
</dbReference>
<keyword evidence="2" id="KW-1185">Reference proteome</keyword>
<dbReference type="STRING" id="439219.SAMN02910293_02158"/>
<dbReference type="GO" id="GO:0008967">
    <property type="term" value="F:phosphoglycolate phosphatase activity"/>
    <property type="evidence" value="ECO:0007669"/>
    <property type="project" value="TreeGrafter"/>
</dbReference>
<dbReference type="Proteomes" id="UP000182508">
    <property type="component" value="Unassembled WGS sequence"/>
</dbReference>
<dbReference type="InterPro" id="IPR050155">
    <property type="entry name" value="HAD-like_hydrolase_sf"/>
</dbReference>
<organism evidence="1 2">
    <name type="scientific">Streptococcus henryi</name>
    <dbReference type="NCBI Taxonomy" id="439219"/>
    <lineage>
        <taxon>Bacteria</taxon>
        <taxon>Bacillati</taxon>
        <taxon>Bacillota</taxon>
        <taxon>Bacilli</taxon>
        <taxon>Lactobacillales</taxon>
        <taxon>Streptococcaceae</taxon>
        <taxon>Streptococcus</taxon>
    </lineage>
</organism>
<protein>
    <submittedName>
        <fullName evidence="1">Haloacid dehalogenase superfamily, subfamily IA, variant 1 with third motif having Dx(3-4)D or Dx(3-4)E</fullName>
    </submittedName>
</protein>
<reference evidence="1 2" key="1">
    <citation type="submission" date="2016-10" db="EMBL/GenBank/DDBJ databases">
        <authorList>
            <person name="de Groot N.N."/>
        </authorList>
    </citation>
    <scope>NUCLEOTIDE SEQUENCE [LARGE SCALE GENOMIC DNA]</scope>
    <source>
        <strain evidence="1 2">A-4</strain>
    </source>
</reference>
<dbReference type="InterPro" id="IPR023198">
    <property type="entry name" value="PGP-like_dom2"/>
</dbReference>
<dbReference type="InterPro" id="IPR041492">
    <property type="entry name" value="HAD_2"/>
</dbReference>
<dbReference type="EMBL" id="FMXP01000038">
    <property type="protein sequence ID" value="SDB43695.1"/>
    <property type="molecule type" value="Genomic_DNA"/>
</dbReference>
<dbReference type="Gene3D" id="3.40.50.1000">
    <property type="entry name" value="HAD superfamily/HAD-like"/>
    <property type="match status" value="1"/>
</dbReference>
<dbReference type="Gene3D" id="1.10.150.240">
    <property type="entry name" value="Putative phosphatase, domain 2"/>
    <property type="match status" value="1"/>
</dbReference>
<proteinExistence type="predicted"/>
<dbReference type="SFLD" id="SFLDG01129">
    <property type="entry name" value="C1.5:_HAD__Beta-PGM__Phosphata"/>
    <property type="match status" value="1"/>
</dbReference>
<dbReference type="InterPro" id="IPR023214">
    <property type="entry name" value="HAD_sf"/>
</dbReference>
<dbReference type="AlphaFoldDB" id="A0A1G6DFQ0"/>
<accession>A0A1G6DFQ0</accession>
<dbReference type="PANTHER" id="PTHR43434:SF25">
    <property type="entry name" value="PHOSPHOGLYCOLATE PHOSPHATASE"/>
    <property type="match status" value="1"/>
</dbReference>
<dbReference type="NCBIfam" id="TIGR01549">
    <property type="entry name" value="HAD-SF-IA-v1"/>
    <property type="match status" value="1"/>
</dbReference>
<dbReference type="InterPro" id="IPR006439">
    <property type="entry name" value="HAD-SF_hydro_IA"/>
</dbReference>
<dbReference type="InterPro" id="IPR036412">
    <property type="entry name" value="HAD-like_sf"/>
</dbReference>
<sequence length="205" mass="23816">MHKITFIWDFDGTLVESYDAIREVLVLLYEAYQIELDEDFVFDFIIKESVGALLRRLAAEHDLPFEELLRFFNREQEARDHMIKLMPHAKEALQFTKEKGIQHFIYTHKGATTGAVLARLGIDQYFTEVITSANGFIRKPHPQGVDYLIEKYDLDKEQTYYIGDRRLDVEVAENSGIQSINLGQPESKINQKIENLSQIIDIFGE</sequence>
<gene>
    <name evidence="1" type="ORF">SAMN02910293_02158</name>
</gene>
<evidence type="ECO:0000313" key="2">
    <source>
        <dbReference type="Proteomes" id="UP000182508"/>
    </source>
</evidence>
<evidence type="ECO:0000313" key="1">
    <source>
        <dbReference type="EMBL" id="SDB43695.1"/>
    </source>
</evidence>
<dbReference type="eggNOG" id="COG0546">
    <property type="taxonomic scope" value="Bacteria"/>
</dbReference>
<dbReference type="RefSeq" id="WP_074486637.1">
    <property type="nucleotide sequence ID" value="NZ_FMXP01000038.1"/>
</dbReference>
<dbReference type="PANTHER" id="PTHR43434">
    <property type="entry name" value="PHOSPHOGLYCOLATE PHOSPHATASE"/>
    <property type="match status" value="1"/>
</dbReference>
<dbReference type="GO" id="GO:0006281">
    <property type="term" value="P:DNA repair"/>
    <property type="evidence" value="ECO:0007669"/>
    <property type="project" value="TreeGrafter"/>
</dbReference>
<name>A0A1G6DFQ0_9STRE</name>